<feature type="coiled-coil region" evidence="9">
    <location>
        <begin position="1727"/>
        <end position="1754"/>
    </location>
</feature>
<dbReference type="GO" id="GO:0004523">
    <property type="term" value="F:RNA-DNA hybrid ribonuclease activity"/>
    <property type="evidence" value="ECO:0007669"/>
    <property type="project" value="InterPro"/>
</dbReference>
<keyword evidence="14" id="KW-1185">Reference proteome</keyword>
<evidence type="ECO:0000256" key="9">
    <source>
        <dbReference type="SAM" id="Coils"/>
    </source>
</evidence>
<dbReference type="GO" id="GO:0005524">
    <property type="term" value="F:ATP binding"/>
    <property type="evidence" value="ECO:0007669"/>
    <property type="project" value="UniProtKB-KW"/>
</dbReference>
<evidence type="ECO:0000259" key="12">
    <source>
        <dbReference type="PROSITE" id="PS50929"/>
    </source>
</evidence>
<keyword evidence="3" id="KW-0813">Transport</keyword>
<dbReference type="PROSITE" id="PS50893">
    <property type="entry name" value="ABC_TRANSPORTER_2"/>
    <property type="match status" value="2"/>
</dbReference>
<dbReference type="GO" id="GO:0005743">
    <property type="term" value="C:mitochondrial inner membrane"/>
    <property type="evidence" value="ECO:0007669"/>
    <property type="project" value="TreeGrafter"/>
</dbReference>
<comment type="caution">
    <text evidence="13">The sequence shown here is derived from an EMBL/GenBank/DDBJ whole genome shotgun (WGS) entry which is preliminary data.</text>
</comment>
<feature type="transmembrane region" description="Helical" evidence="10">
    <location>
        <begin position="195"/>
        <end position="214"/>
    </location>
</feature>
<evidence type="ECO:0000256" key="3">
    <source>
        <dbReference type="ARBA" id="ARBA00022448"/>
    </source>
</evidence>
<evidence type="ECO:0000256" key="1">
    <source>
        <dbReference type="ARBA" id="ARBA00004141"/>
    </source>
</evidence>
<comment type="similarity">
    <text evidence="2">Belongs to the ABC transporter superfamily. ABCB family. Multidrug resistance exporter (TC 3.A.1.201) subfamily.</text>
</comment>
<dbReference type="CDD" id="cd18578">
    <property type="entry name" value="ABC_6TM_Pgp_ABCB1_D2_like"/>
    <property type="match status" value="1"/>
</dbReference>
<dbReference type="Gene3D" id="3.30.420.10">
    <property type="entry name" value="Ribonuclease H-like superfamily/Ribonuclease H"/>
    <property type="match status" value="1"/>
</dbReference>
<feature type="domain" description="ABC transmembrane type-1" evidence="12">
    <location>
        <begin position="110"/>
        <end position="337"/>
    </location>
</feature>
<evidence type="ECO:0000313" key="13">
    <source>
        <dbReference type="EMBL" id="KAF5253334.1"/>
    </source>
</evidence>
<dbReference type="GO" id="GO:0016887">
    <property type="term" value="F:ATP hydrolysis activity"/>
    <property type="evidence" value="ECO:0007669"/>
    <property type="project" value="InterPro"/>
</dbReference>
<evidence type="ECO:0000256" key="6">
    <source>
        <dbReference type="ARBA" id="ARBA00022840"/>
    </source>
</evidence>
<dbReference type="InterPro" id="IPR036397">
    <property type="entry name" value="RNaseH_sf"/>
</dbReference>
<dbReference type="Pfam" id="PF00005">
    <property type="entry name" value="ABC_tran"/>
    <property type="match status" value="2"/>
</dbReference>
<dbReference type="Gene3D" id="1.20.1560.10">
    <property type="entry name" value="ABC transporter type 1, transmembrane domain"/>
    <property type="match status" value="3"/>
</dbReference>
<feature type="transmembrane region" description="Helical" evidence="10">
    <location>
        <begin position="51"/>
        <end position="75"/>
    </location>
</feature>
<feature type="transmembrane region" description="Helical" evidence="10">
    <location>
        <begin position="169"/>
        <end position="189"/>
    </location>
</feature>
<feature type="transmembrane region" description="Helical" evidence="10">
    <location>
        <begin position="673"/>
        <end position="695"/>
    </location>
</feature>
<evidence type="ECO:0000256" key="4">
    <source>
        <dbReference type="ARBA" id="ARBA00022692"/>
    </source>
</evidence>
<keyword evidence="8 10" id="KW-0472">Membrane</keyword>
<feature type="transmembrane region" description="Helical" evidence="10">
    <location>
        <begin position="859"/>
        <end position="880"/>
    </location>
</feature>
<accession>A0A8H4ZV40</accession>
<dbReference type="Proteomes" id="UP000573603">
    <property type="component" value="Unassembled WGS sequence"/>
</dbReference>
<evidence type="ECO:0000313" key="14">
    <source>
        <dbReference type="Proteomes" id="UP000573603"/>
    </source>
</evidence>
<dbReference type="FunFam" id="3.40.50.300:FF:000967">
    <property type="entry name" value="ABC multidrug transporter mdr4"/>
    <property type="match status" value="1"/>
</dbReference>
<sequence length="2488" mass="276552">MTANTNNMTGADPGMDPKLDLGTCTEEEETQERRVIGSFRRIFSYTDRTGWVLNVVAAIAAIGSGTVLPFMNLIFGKFVTIFNAFATDQTTPAEFRAELTTWTAVLKQSGSQFTISLSAIRTTKALRVKFLESALRQNIGFFDLHGLGSMSMLVTTNGDLVNDGISEKLGLLLQGISTFITAFIVAFAIQWKLTLITLGIVPSILIVTVISVSVDAKHEARIMSHYSKAGAIAEDVFSSMKTVHAFSAVPHFAKAFDVHLKDGQAEGMKKSLNLCVLFSIQYFCVYSGYGLAFWQGIRRYANGEIKESGDVVTVIFAVIVAATALTQFAPQFLNISRAASAASEMFKIIDRRSTIDSLLDTGKTLQSIKGEIEIRDVHFSYPSRPDVKVLKGLNLHIPANKTTALEPVLFHGTVYENVLYGLQGTGYVSLSDEEKMRRVEEACRAAYAHDFILAMPQGYHTVLGERASTLSGGQKQRIAIARSIVSQPKILLLDEATSGLDPRAERIVQGALDHVSTNRTTIVIAHRLSTIRYADHICVVADGKVIERGTHDQLMALGSAYYRLVKAQDLGTAAKQSVSDEIPGAEMTKLQSAPTHKPHRVPNTEGTSKPANDACEYNFFKCVYLLLKDQRGVWPHLALILVACVIGVQAILFGKVMNTFQLPLSEMAKKGDFFSLMFFLLAIGNLVVYSLLGWFTNVVSQITTYDFRARMFCDLAGQDMEFFDRPENTTGALVSKLSSIPTAIHLLLGFSLGSIVLTVVSLVSSCILAIIVGWKLGLVTVFSAMPVLMVSGYLRVRIESVLNEANSRLFAEGAALAAEAVSAIRTVTSLTLERHVINTFTEKLDGVEHKSLKAFVWSMFWYALTQSISLLAMALGFWYGGTLMSEGEYSTAQFFIVFVAVIFSSEEGALFFSYTSSITKAHLASNQMLWLRSLEPRINGSNSANEDDGEKESNAAAQLECKQIHFAYPLQPHVPIIRNLSIQILPGQTVAFVGPSGSGKSTMVTLLERFYDPVSGTLTLDNRNIDTIGTKKYRKNIGLVQQEPVLYQGSIQDNILLGIEAEATPESIADACRQANIYDFILSLPEGFGTLCGSKGGQLSGGQKQRLAIARALVRKPRILLLDEATSALDTESERFVQKAIEKASAGRTTVAIAHRLSTIKDADKIVVIQRGRIVEAGTHEELMAQRQMEMTKELKEAVAKQEETVREMGKQMVEIKDQMTEELQRVREQLETIVTNAMDGPQRSYADVTRLTPFLPHNDSWTLAAPPNPSDVPYCTIDVSRLEENEARLLAGTIRATVENEVRSELDNPTWRCRAVTKDPKNPHRVRITCRDESEHEIVKRVAETKLAPGARILRDDLYPIGVDNVSRIAVLNERNEVRTEITEMLGRENDTEVAKIAWLSKRDIPKAYGSMVVYLKKRSEARRFINEGFFVTGGESGTTKAFERRDRPKQYHKFVGGARKKAITTVHAQERFRNVSHAAAPMSHTAETVGSSIHHNMNSIFRLFQLNVRKQGPVHDSLMNDKDIQDATVLAIQEPQARRIQGRLLTIPMGHHKWVKMVPTTEREGRWVIRSMLWVNKEVEAEQVPIDSPDVTAAVVRLPDRLVFTASVYVPGGDGQALQDICAKLRKAIEEVRQRSGRAVDLVIAGDFNRHDQMWGGDDISVERQGEADPIIDLMNDFMLRSLLRRGTKTWQSGDYETTIDLVLASEELADKHQMRDTWNRARAVRRAGQNAKGLENTAKAAAKQYHDAIRQRKNNHWKEFLADNDNIWKAAQYMKSGDGAAFGKVPQLVKADGTATTSHKEQAEELLAKFFPPLPDSIEDEGPRQQRAPVTMPDLTLEEVERQLWATKSWKAPGEDGLPAVVWKQVWPSVKHNVLAIFQASLKEGVITDQWRHARIIPLKKPGKDDYTIAKAWRPISLLATLGKVLESVVAERISHAVETHGLLPTNHFGARKQRNGGAIAFVDDYTAWVSGPTAQSNRIGIQAIIDKALDWERRSGATFEAEKTAIIHFTRYTGRVASEPFTIKGKKVFPKGQAKILGVIMDSRLHYKLHIARAGTKGLGAAMELKRLKGMGPSTTRQLFTAMVAPVVDYASNVWMHACKTVLTYAIQRVQRIGAQAIIGSFTSVATGVAEAEAHIATIQDRFWRRASKLWVDIHTLPRTNPVRNLLRGIKTFRRFISPLRRIADVCREVPKDTMEVIQPFTLAPWEARLQVILNSQAEEEENKIRELAKAGWAVRIPTSSSARNDLVGMGVAIRIPISMARAGKISEAFSVILGTRDEHNPYTAELAAIAHGLNYLPEMKYRVIVIATSNKSAAQAIGNARQQSGQGHIREIYDAIEKLRGDGNRVNLIWLPRDSELKIQTTAKMSARYATEPYMTPRRGMIKAKTTILNQTRADLRMERKLPYGVGRHSRRVDSALPGKHTRLLYDQLSWKEASVLAQLRTGIVRLNGYLYQIRAAPTDECLCGRAKETVDHFLFRCVRWTT</sequence>
<gene>
    <name evidence="13" type="ORF">FANTH_1768</name>
</gene>
<evidence type="ECO:0000256" key="10">
    <source>
        <dbReference type="SAM" id="Phobius"/>
    </source>
</evidence>
<dbReference type="SUPFAM" id="SSF52540">
    <property type="entry name" value="P-loop containing nucleoside triphosphate hydrolases"/>
    <property type="match status" value="2"/>
</dbReference>
<protein>
    <recommendedName>
        <fullName evidence="15">ABC transporter</fullName>
    </recommendedName>
</protein>
<dbReference type="GO" id="GO:0003676">
    <property type="term" value="F:nucleic acid binding"/>
    <property type="evidence" value="ECO:0007669"/>
    <property type="project" value="InterPro"/>
</dbReference>
<dbReference type="InterPro" id="IPR036691">
    <property type="entry name" value="Endo/exonu/phosph_ase_sf"/>
</dbReference>
<dbReference type="Pfam" id="PF14529">
    <property type="entry name" value="Exo_endo_phos_2"/>
    <property type="match status" value="1"/>
</dbReference>
<dbReference type="InterPro" id="IPR011527">
    <property type="entry name" value="ABC1_TM_dom"/>
</dbReference>
<keyword evidence="7 10" id="KW-1133">Transmembrane helix</keyword>
<dbReference type="InterPro" id="IPR005135">
    <property type="entry name" value="Endo/exonuclease/phosphatase"/>
</dbReference>
<feature type="domain" description="ABC transporter" evidence="11">
    <location>
        <begin position="330"/>
        <end position="567"/>
    </location>
</feature>
<feature type="transmembrane region" description="Helical" evidence="10">
    <location>
        <begin position="311"/>
        <end position="329"/>
    </location>
</feature>
<evidence type="ECO:0000256" key="7">
    <source>
        <dbReference type="ARBA" id="ARBA00022989"/>
    </source>
</evidence>
<dbReference type="GO" id="GO:0015421">
    <property type="term" value="F:ABC-type oligopeptide transporter activity"/>
    <property type="evidence" value="ECO:0007669"/>
    <property type="project" value="TreeGrafter"/>
</dbReference>
<keyword evidence="9" id="KW-0175">Coiled coil</keyword>
<dbReference type="PROSITE" id="PS00211">
    <property type="entry name" value="ABC_TRANSPORTER_1"/>
    <property type="match status" value="2"/>
</dbReference>
<keyword evidence="6" id="KW-0067">ATP-binding</keyword>
<keyword evidence="5" id="KW-0547">Nucleotide-binding</keyword>
<proteinExistence type="inferred from homology"/>
<dbReference type="Pfam" id="PF13456">
    <property type="entry name" value="RVT_3"/>
    <property type="match status" value="1"/>
</dbReference>
<evidence type="ECO:0000256" key="5">
    <source>
        <dbReference type="ARBA" id="ARBA00022741"/>
    </source>
</evidence>
<organism evidence="13 14">
    <name type="scientific">Fusarium anthophilum</name>
    <dbReference type="NCBI Taxonomy" id="48485"/>
    <lineage>
        <taxon>Eukaryota</taxon>
        <taxon>Fungi</taxon>
        <taxon>Dikarya</taxon>
        <taxon>Ascomycota</taxon>
        <taxon>Pezizomycotina</taxon>
        <taxon>Sordariomycetes</taxon>
        <taxon>Hypocreomycetidae</taxon>
        <taxon>Hypocreales</taxon>
        <taxon>Nectriaceae</taxon>
        <taxon>Fusarium</taxon>
        <taxon>Fusarium fujikuroi species complex</taxon>
    </lineage>
</organism>
<keyword evidence="4 10" id="KW-0812">Transmembrane</keyword>
<feature type="domain" description="ABC transporter" evidence="11">
    <location>
        <begin position="959"/>
        <end position="1196"/>
    </location>
</feature>
<dbReference type="CDD" id="cd18577">
    <property type="entry name" value="ABC_6TM_Pgp_ABCB1_D1_like"/>
    <property type="match status" value="1"/>
</dbReference>
<evidence type="ECO:0000256" key="2">
    <source>
        <dbReference type="ARBA" id="ARBA00007577"/>
    </source>
</evidence>
<dbReference type="Pfam" id="PF00664">
    <property type="entry name" value="ABC_membrane"/>
    <property type="match status" value="2"/>
</dbReference>
<dbReference type="InterPro" id="IPR036640">
    <property type="entry name" value="ABC1_TM_sf"/>
</dbReference>
<comment type="subcellular location">
    <subcellularLocation>
        <location evidence="1">Membrane</location>
        <topology evidence="1">Multi-pass membrane protein</topology>
    </subcellularLocation>
</comment>
<dbReference type="InterPro" id="IPR003593">
    <property type="entry name" value="AAA+_ATPase"/>
</dbReference>
<dbReference type="EMBL" id="JABEVY010000040">
    <property type="protein sequence ID" value="KAF5253334.1"/>
    <property type="molecule type" value="Genomic_DNA"/>
</dbReference>
<feature type="transmembrane region" description="Helical" evidence="10">
    <location>
        <begin position="633"/>
        <end position="653"/>
    </location>
</feature>
<evidence type="ECO:0000259" key="11">
    <source>
        <dbReference type="PROSITE" id="PS50893"/>
    </source>
</evidence>
<dbReference type="GO" id="GO:0090374">
    <property type="term" value="P:oligopeptide export from mitochondrion"/>
    <property type="evidence" value="ECO:0007669"/>
    <property type="project" value="TreeGrafter"/>
</dbReference>
<name>A0A8H4ZV40_9HYPO</name>
<dbReference type="InterPro" id="IPR002156">
    <property type="entry name" value="RNaseH_domain"/>
</dbReference>
<dbReference type="InterPro" id="IPR027417">
    <property type="entry name" value="P-loop_NTPase"/>
</dbReference>
<dbReference type="CDD" id="cd03249">
    <property type="entry name" value="ABC_MTABC3_MDL1_MDL2"/>
    <property type="match status" value="1"/>
</dbReference>
<feature type="domain" description="ABC transmembrane type-1" evidence="12">
    <location>
        <begin position="637"/>
        <end position="903"/>
    </location>
</feature>
<dbReference type="InterPro" id="IPR039421">
    <property type="entry name" value="Type_1_exporter"/>
</dbReference>
<dbReference type="InterPro" id="IPR003439">
    <property type="entry name" value="ABC_transporter-like_ATP-bd"/>
</dbReference>
<dbReference type="PROSITE" id="PS50929">
    <property type="entry name" value="ABC_TM1F"/>
    <property type="match status" value="2"/>
</dbReference>
<reference evidence="13 14" key="1">
    <citation type="journal article" date="2020" name="BMC Genomics">
        <title>Correction to: Identification and distribution of gene clusters required for synthesis of sphingolipid metabolism inhibitors in diverse species of the filamentous fungus Fusarium.</title>
        <authorList>
            <person name="Kim H.S."/>
            <person name="Lohmar J.M."/>
            <person name="Busman M."/>
            <person name="Brown D.W."/>
            <person name="Naumann T.A."/>
            <person name="Divon H.H."/>
            <person name="Lysoe E."/>
            <person name="Uhlig S."/>
            <person name="Proctor R.H."/>
        </authorList>
    </citation>
    <scope>NUCLEOTIDE SEQUENCE [LARGE SCALE GENOMIC DNA]</scope>
    <source>
        <strain evidence="13 14">NRRL 25214</strain>
    </source>
</reference>
<dbReference type="SMART" id="SM00382">
    <property type="entry name" value="AAA"/>
    <property type="match status" value="2"/>
</dbReference>
<dbReference type="SUPFAM" id="SSF90123">
    <property type="entry name" value="ABC transporter transmembrane region"/>
    <property type="match status" value="2"/>
</dbReference>
<dbReference type="InterPro" id="IPR017871">
    <property type="entry name" value="ABC_transporter-like_CS"/>
</dbReference>
<feature type="transmembrane region" description="Helical" evidence="10">
    <location>
        <begin position="271"/>
        <end position="291"/>
    </location>
</feature>
<dbReference type="PANTHER" id="PTHR43394">
    <property type="entry name" value="ATP-DEPENDENT PERMEASE MDL1, MITOCHONDRIAL"/>
    <property type="match status" value="1"/>
</dbReference>
<feature type="coiled-coil region" evidence="9">
    <location>
        <begin position="1185"/>
        <end position="1237"/>
    </location>
</feature>
<dbReference type="Gene3D" id="3.60.10.10">
    <property type="entry name" value="Endonuclease/exonuclease/phosphatase"/>
    <property type="match status" value="1"/>
</dbReference>
<dbReference type="SUPFAM" id="SSF56219">
    <property type="entry name" value="DNase I-like"/>
    <property type="match status" value="1"/>
</dbReference>
<evidence type="ECO:0000256" key="8">
    <source>
        <dbReference type="ARBA" id="ARBA00023136"/>
    </source>
</evidence>
<feature type="transmembrane region" description="Helical" evidence="10">
    <location>
        <begin position="746"/>
        <end position="770"/>
    </location>
</feature>
<feature type="transmembrane region" description="Helical" evidence="10">
    <location>
        <begin position="892"/>
        <end position="912"/>
    </location>
</feature>
<evidence type="ECO:0008006" key="15">
    <source>
        <dbReference type="Google" id="ProtNLM"/>
    </source>
</evidence>
<dbReference type="Gene3D" id="3.40.50.300">
    <property type="entry name" value="P-loop containing nucleotide triphosphate hydrolases"/>
    <property type="match status" value="3"/>
</dbReference>
<dbReference type="PANTHER" id="PTHR43394:SF27">
    <property type="entry name" value="ATP-DEPENDENT TRANSLOCASE ABCB1-LIKE"/>
    <property type="match status" value="1"/>
</dbReference>